<reference evidence="9 10" key="1">
    <citation type="journal article" date="2013" name="Genome Biol.">
        <title>Comparative genomics of the core and accessory genomes of 48 Sinorhizobium strains comprising five genospecies.</title>
        <authorList>
            <person name="Sugawara M."/>
            <person name="Epstein B."/>
            <person name="Badgley B.D."/>
            <person name="Unno T."/>
            <person name="Xu L."/>
            <person name="Reese J."/>
            <person name="Gyaneshwar P."/>
            <person name="Denny R."/>
            <person name="Mudge J."/>
            <person name="Bharti A.K."/>
            <person name="Farmer A.D."/>
            <person name="May G.D."/>
            <person name="Woodward J.E."/>
            <person name="Medigue C."/>
            <person name="Vallenet D."/>
            <person name="Lajus A."/>
            <person name="Rouy Z."/>
            <person name="Martinez-Vaz B."/>
            <person name="Tiffin P."/>
            <person name="Young N.D."/>
            <person name="Sadowsky M.J."/>
        </authorList>
    </citation>
    <scope>NUCLEOTIDE SEQUENCE [LARGE SCALE GENOMIC DNA]</scope>
    <source>
        <strain evidence="9 10">USDA4894</strain>
    </source>
</reference>
<proteinExistence type="predicted"/>
<dbReference type="Proteomes" id="UP000439983">
    <property type="component" value="Unassembled WGS sequence"/>
</dbReference>
<protein>
    <submittedName>
        <fullName evidence="9">MFS transporter</fullName>
    </submittedName>
</protein>
<evidence type="ECO:0000256" key="3">
    <source>
        <dbReference type="ARBA" id="ARBA00022475"/>
    </source>
</evidence>
<feature type="transmembrane region" description="Helical" evidence="7">
    <location>
        <begin position="238"/>
        <end position="258"/>
    </location>
</feature>
<organism evidence="9 10">
    <name type="scientific">Sinorhizobium terangae</name>
    <dbReference type="NCBI Taxonomy" id="110322"/>
    <lineage>
        <taxon>Bacteria</taxon>
        <taxon>Pseudomonadati</taxon>
        <taxon>Pseudomonadota</taxon>
        <taxon>Alphaproteobacteria</taxon>
        <taxon>Hyphomicrobiales</taxon>
        <taxon>Rhizobiaceae</taxon>
        <taxon>Sinorhizobium/Ensifer group</taxon>
        <taxon>Sinorhizobium</taxon>
    </lineage>
</organism>
<keyword evidence="10" id="KW-1185">Reference proteome</keyword>
<feature type="transmembrane region" description="Helical" evidence="7">
    <location>
        <begin position="21"/>
        <end position="42"/>
    </location>
</feature>
<dbReference type="CDD" id="cd17321">
    <property type="entry name" value="MFS_MMR_MDR_like"/>
    <property type="match status" value="1"/>
</dbReference>
<feature type="transmembrane region" description="Helical" evidence="7">
    <location>
        <begin position="210"/>
        <end position="232"/>
    </location>
</feature>
<dbReference type="PANTHER" id="PTHR42718">
    <property type="entry name" value="MAJOR FACILITATOR SUPERFAMILY MULTIDRUG TRANSPORTER MFSC"/>
    <property type="match status" value="1"/>
</dbReference>
<evidence type="ECO:0000256" key="2">
    <source>
        <dbReference type="ARBA" id="ARBA00022448"/>
    </source>
</evidence>
<dbReference type="PRINTS" id="PR01036">
    <property type="entry name" value="TCRTETB"/>
</dbReference>
<feature type="transmembrane region" description="Helical" evidence="7">
    <location>
        <begin position="148"/>
        <end position="172"/>
    </location>
</feature>
<feature type="transmembrane region" description="Helical" evidence="7">
    <location>
        <begin position="62"/>
        <end position="78"/>
    </location>
</feature>
<dbReference type="EMBL" id="WITC01000044">
    <property type="protein sequence ID" value="MQX15552.1"/>
    <property type="molecule type" value="Genomic_DNA"/>
</dbReference>
<comment type="subcellular location">
    <subcellularLocation>
        <location evidence="1">Cell membrane</location>
        <topology evidence="1">Multi-pass membrane protein</topology>
    </subcellularLocation>
</comment>
<evidence type="ECO:0000256" key="7">
    <source>
        <dbReference type="SAM" id="Phobius"/>
    </source>
</evidence>
<feature type="domain" description="Major facilitator superfamily (MFS) profile" evidence="8">
    <location>
        <begin position="24"/>
        <end position="473"/>
    </location>
</feature>
<keyword evidence="6 7" id="KW-0472">Membrane</keyword>
<keyword evidence="5 7" id="KW-1133">Transmembrane helix</keyword>
<dbReference type="Gene3D" id="1.20.1720.10">
    <property type="entry name" value="Multidrug resistance protein D"/>
    <property type="match status" value="1"/>
</dbReference>
<feature type="transmembrane region" description="Helical" evidence="7">
    <location>
        <begin position="279"/>
        <end position="302"/>
    </location>
</feature>
<evidence type="ECO:0000256" key="4">
    <source>
        <dbReference type="ARBA" id="ARBA00022692"/>
    </source>
</evidence>
<dbReference type="InterPro" id="IPR020846">
    <property type="entry name" value="MFS_dom"/>
</dbReference>
<comment type="caution">
    <text evidence="9">The sequence shown here is derived from an EMBL/GenBank/DDBJ whole genome shotgun (WGS) entry which is preliminary data.</text>
</comment>
<evidence type="ECO:0000256" key="5">
    <source>
        <dbReference type="ARBA" id="ARBA00022989"/>
    </source>
</evidence>
<sequence>MTTTTRPIEGIAEEGERAPSFRWALAALSLSMLLSSLGTSIANVGLPALTEAFDASFQQVQWVVLAYLLAITTLIVSVGRLGDMVGRRRLLVSGIALFTVASVLCGVAPTLSMLIAARAAQGLGAAIMMALAMALVGETVPKARTGSAMGLLGATSAIGTALGPSLGGLLIAGLGWRAIFLAGVPLGVAAFSLAFRTLPADRERPKDRAGFDTIGTLLLALTLAAYALAMTIGRGSFGPLNMSLLLAAIFAGGLFLFAEARTASPLLRLAMFRDPVLSAGLTMSALVSTVMMATLVVGPFYLSHGLGLDAAIVGLVMSAGPLVAALAGVPAGRLVDRLGAQPMTVAGLTAIATGAFLLSLLPAGFGVAGYVAPIVMVTAGYALFQAANNTAVIKDVGAGERGIVSGMLNLSRNLGLVTGASFMGAVFALASGTSEITTAAPEAVAAGMRITFAVAAVLIVAALVIAVTSRAFIGRASVAGDVT</sequence>
<evidence type="ECO:0000259" key="8">
    <source>
        <dbReference type="PROSITE" id="PS50850"/>
    </source>
</evidence>
<dbReference type="InterPro" id="IPR011701">
    <property type="entry name" value="MFS"/>
</dbReference>
<gene>
    <name evidence="9" type="ORF">GHK62_12425</name>
</gene>
<dbReference type="InterPro" id="IPR036259">
    <property type="entry name" value="MFS_trans_sf"/>
</dbReference>
<keyword evidence="2" id="KW-0813">Transport</keyword>
<name>A0A6N7LCS9_SINTE</name>
<feature type="transmembrane region" description="Helical" evidence="7">
    <location>
        <begin position="367"/>
        <end position="384"/>
    </location>
</feature>
<dbReference type="OrthoDB" id="9812221at2"/>
<feature type="transmembrane region" description="Helical" evidence="7">
    <location>
        <begin position="115"/>
        <end position="136"/>
    </location>
</feature>
<keyword evidence="4 7" id="KW-0812">Transmembrane</keyword>
<dbReference type="SUPFAM" id="SSF103473">
    <property type="entry name" value="MFS general substrate transporter"/>
    <property type="match status" value="1"/>
</dbReference>
<feature type="transmembrane region" description="Helical" evidence="7">
    <location>
        <begin position="178"/>
        <end position="198"/>
    </location>
</feature>
<accession>A0A6N7LCS9</accession>
<keyword evidence="3" id="KW-1003">Cell membrane</keyword>
<evidence type="ECO:0000313" key="10">
    <source>
        <dbReference type="Proteomes" id="UP000439983"/>
    </source>
</evidence>
<dbReference type="Gene3D" id="1.20.1250.20">
    <property type="entry name" value="MFS general substrate transporter like domains"/>
    <property type="match status" value="1"/>
</dbReference>
<dbReference type="AlphaFoldDB" id="A0A6N7LCS9"/>
<dbReference type="GO" id="GO:0005886">
    <property type="term" value="C:plasma membrane"/>
    <property type="evidence" value="ECO:0007669"/>
    <property type="project" value="UniProtKB-SubCell"/>
</dbReference>
<feature type="transmembrane region" description="Helical" evidence="7">
    <location>
        <begin position="414"/>
        <end position="434"/>
    </location>
</feature>
<dbReference type="PANTHER" id="PTHR42718:SF46">
    <property type="entry name" value="BLR6921 PROTEIN"/>
    <property type="match status" value="1"/>
</dbReference>
<evidence type="ECO:0000256" key="6">
    <source>
        <dbReference type="ARBA" id="ARBA00023136"/>
    </source>
</evidence>
<feature type="transmembrane region" description="Helical" evidence="7">
    <location>
        <begin position="343"/>
        <end position="361"/>
    </location>
</feature>
<dbReference type="Pfam" id="PF07690">
    <property type="entry name" value="MFS_1"/>
    <property type="match status" value="1"/>
</dbReference>
<dbReference type="RefSeq" id="WP_153439502.1">
    <property type="nucleotide sequence ID" value="NZ_CP121659.1"/>
</dbReference>
<evidence type="ECO:0000313" key="9">
    <source>
        <dbReference type="EMBL" id="MQX15552.1"/>
    </source>
</evidence>
<feature type="transmembrane region" description="Helical" evidence="7">
    <location>
        <begin position="446"/>
        <end position="467"/>
    </location>
</feature>
<dbReference type="PROSITE" id="PS50850">
    <property type="entry name" value="MFS"/>
    <property type="match status" value="1"/>
</dbReference>
<feature type="transmembrane region" description="Helical" evidence="7">
    <location>
        <begin position="90"/>
        <end position="109"/>
    </location>
</feature>
<dbReference type="GO" id="GO:0022857">
    <property type="term" value="F:transmembrane transporter activity"/>
    <property type="evidence" value="ECO:0007669"/>
    <property type="project" value="InterPro"/>
</dbReference>
<feature type="transmembrane region" description="Helical" evidence="7">
    <location>
        <begin position="308"/>
        <end position="331"/>
    </location>
</feature>
<evidence type="ECO:0000256" key="1">
    <source>
        <dbReference type="ARBA" id="ARBA00004651"/>
    </source>
</evidence>